<keyword evidence="3 9" id="KW-0813">Transport</keyword>
<evidence type="ECO:0000256" key="3">
    <source>
        <dbReference type="ARBA" id="ARBA00022448"/>
    </source>
</evidence>
<evidence type="ECO:0000259" key="10">
    <source>
        <dbReference type="PROSITE" id="PS50928"/>
    </source>
</evidence>
<comment type="subcellular location">
    <subcellularLocation>
        <location evidence="1 9">Cell membrane</location>
        <topology evidence="1 9">Multi-pass membrane protein</topology>
    </subcellularLocation>
</comment>
<dbReference type="GO" id="GO:0043190">
    <property type="term" value="C:ATP-binding cassette (ABC) transporter complex"/>
    <property type="evidence" value="ECO:0007669"/>
    <property type="project" value="InterPro"/>
</dbReference>
<dbReference type="Pfam" id="PF00528">
    <property type="entry name" value="BPD_transp_1"/>
    <property type="match status" value="1"/>
</dbReference>
<dbReference type="PROSITE" id="PS50928">
    <property type="entry name" value="ABC_TM1"/>
    <property type="match status" value="1"/>
</dbReference>
<dbReference type="InterPro" id="IPR035906">
    <property type="entry name" value="MetI-like_sf"/>
</dbReference>
<evidence type="ECO:0000256" key="4">
    <source>
        <dbReference type="ARBA" id="ARBA00022475"/>
    </source>
</evidence>
<dbReference type="PANTHER" id="PTHR30614">
    <property type="entry name" value="MEMBRANE COMPONENT OF AMINO ACID ABC TRANSPORTER"/>
    <property type="match status" value="1"/>
</dbReference>
<sequence>MPRVLILYDDTAGGTGMFGPRNRTWVAKTVYAQEKKREAKEGARPMTFDWSFVQRYAPFFVNGTLMTLFISVFGILLAIAVGLVCAGVEIARIPVARQIVRIYIELSRNTPLLVQLYFLYFGLPKLGVVWSAETCAIVGLGFLGGSYMAEAMRGGLEAVPNVQRETAYVLGLTSTQTITRVILPQAVSTAIPGVVANVIFLFKESSVVSAIALADVMYMAKDLIGMYYSTYESLFMLVVAYLVILLPISIFGTWLERRFDYERR</sequence>
<evidence type="ECO:0000256" key="9">
    <source>
        <dbReference type="RuleBase" id="RU363032"/>
    </source>
</evidence>
<dbReference type="PANTHER" id="PTHR30614:SF37">
    <property type="entry name" value="AMINO-ACID ABC TRANSPORTER PERMEASE PROTEIN YHDX-RELATED"/>
    <property type="match status" value="1"/>
</dbReference>
<evidence type="ECO:0000256" key="2">
    <source>
        <dbReference type="ARBA" id="ARBA00010072"/>
    </source>
</evidence>
<evidence type="ECO:0000256" key="6">
    <source>
        <dbReference type="ARBA" id="ARBA00022970"/>
    </source>
</evidence>
<evidence type="ECO:0000256" key="8">
    <source>
        <dbReference type="ARBA" id="ARBA00023136"/>
    </source>
</evidence>
<keyword evidence="4" id="KW-1003">Cell membrane</keyword>
<dbReference type="InterPro" id="IPR000515">
    <property type="entry name" value="MetI-like"/>
</dbReference>
<keyword evidence="8 9" id="KW-0472">Membrane</keyword>
<protein>
    <submittedName>
        <fullName evidence="11">ABC transporter, permease protein</fullName>
    </submittedName>
</protein>
<evidence type="ECO:0000313" key="11">
    <source>
        <dbReference type="EMBL" id="EEQ56230.1"/>
    </source>
</evidence>
<dbReference type="SUPFAM" id="SSF161098">
    <property type="entry name" value="MetI-like"/>
    <property type="match status" value="1"/>
</dbReference>
<accession>C5EDY6</accession>
<reference evidence="11" key="1">
    <citation type="submission" date="2008-08" db="EMBL/GenBank/DDBJ databases">
        <title>Annotation of Bifidobacterium longum subsp. infantis CCUG 52486.</title>
        <authorList>
            <consortium name="The Broad Institute Genome Sequencing Platform"/>
            <person name="Gougoulias C."/>
            <person name="Tuohy K.M."/>
            <person name="Gibson G.R."/>
            <person name="Ward D."/>
            <person name="Mehta T."/>
            <person name="Young S."/>
            <person name="Jaffe D."/>
            <person name="Gnerre S."/>
            <person name="Berlin A."/>
            <person name="Heiman D."/>
            <person name="Hepburn T."/>
            <person name="Shea T."/>
            <person name="Sykes S."/>
            <person name="Alvarado L."/>
            <person name="Kodira C."/>
            <person name="Borodovsky M."/>
            <person name="Lander E."/>
            <person name="Galagan J."/>
            <person name="Nusbaum C."/>
            <person name="Birren B."/>
        </authorList>
    </citation>
    <scope>NUCLEOTIDE SEQUENCE [LARGE SCALE GENOMIC DNA]</scope>
    <source>
        <strain evidence="11">CCUG 52486</strain>
    </source>
</reference>
<dbReference type="InterPro" id="IPR043429">
    <property type="entry name" value="ArtM/GltK/GlnP/TcyL/YhdX-like"/>
</dbReference>
<evidence type="ECO:0000256" key="7">
    <source>
        <dbReference type="ARBA" id="ARBA00022989"/>
    </source>
</evidence>
<organism evidence="11">
    <name type="scientific">Bifidobacterium longum subsp. infantis CCUG 52486</name>
    <dbReference type="NCBI Taxonomy" id="537937"/>
    <lineage>
        <taxon>Bacteria</taxon>
        <taxon>Bacillati</taxon>
        <taxon>Actinomycetota</taxon>
        <taxon>Actinomycetes</taxon>
        <taxon>Bifidobacteriales</taxon>
        <taxon>Bifidobacteriaceae</taxon>
        <taxon>Bifidobacterium</taxon>
    </lineage>
</organism>
<dbReference type="GO" id="GO:0006865">
    <property type="term" value="P:amino acid transport"/>
    <property type="evidence" value="ECO:0007669"/>
    <property type="project" value="UniProtKB-KW"/>
</dbReference>
<keyword evidence="6" id="KW-0029">Amino-acid transport</keyword>
<dbReference type="EMBL" id="DS990259">
    <property type="protein sequence ID" value="EEQ56230.1"/>
    <property type="molecule type" value="Genomic_DNA"/>
</dbReference>
<dbReference type="GO" id="GO:0022857">
    <property type="term" value="F:transmembrane transporter activity"/>
    <property type="evidence" value="ECO:0007669"/>
    <property type="project" value="InterPro"/>
</dbReference>
<dbReference type="Gene3D" id="1.10.3720.10">
    <property type="entry name" value="MetI-like"/>
    <property type="match status" value="1"/>
</dbReference>
<proteinExistence type="inferred from homology"/>
<gene>
    <name evidence="11" type="ORF">BLIG_01899</name>
</gene>
<dbReference type="CDD" id="cd06261">
    <property type="entry name" value="TM_PBP2"/>
    <property type="match status" value="1"/>
</dbReference>
<keyword evidence="5 9" id="KW-0812">Transmembrane</keyword>
<evidence type="ECO:0000256" key="5">
    <source>
        <dbReference type="ARBA" id="ARBA00022692"/>
    </source>
</evidence>
<name>C5EDY6_BIFLI</name>
<dbReference type="NCBIfam" id="TIGR01726">
    <property type="entry name" value="HEQRo_perm_3TM"/>
    <property type="match status" value="1"/>
</dbReference>
<dbReference type="InterPro" id="IPR010065">
    <property type="entry name" value="AA_ABC_transptr_permease_3TM"/>
</dbReference>
<dbReference type="Proteomes" id="UP000005084">
    <property type="component" value="Unassembled WGS sequence"/>
</dbReference>
<keyword evidence="7 9" id="KW-1133">Transmembrane helix</keyword>
<feature type="transmembrane region" description="Helical" evidence="9">
    <location>
        <begin position="234"/>
        <end position="255"/>
    </location>
</feature>
<feature type="transmembrane region" description="Helical" evidence="9">
    <location>
        <begin position="68"/>
        <end position="91"/>
    </location>
</feature>
<evidence type="ECO:0000256" key="1">
    <source>
        <dbReference type="ARBA" id="ARBA00004651"/>
    </source>
</evidence>
<comment type="similarity">
    <text evidence="2">Belongs to the binding-protein-dependent transport system permease family. HisMQ subfamily.</text>
</comment>
<dbReference type="HOGENOM" id="CLU_019602_1_0_11"/>
<feature type="domain" description="ABC transmembrane type-1" evidence="10">
    <location>
        <begin position="64"/>
        <end position="252"/>
    </location>
</feature>
<dbReference type="AlphaFoldDB" id="C5EDY6"/>